<dbReference type="EMBL" id="KB199650">
    <property type="protein sequence ID" value="ESP05418.1"/>
    <property type="molecule type" value="Genomic_DNA"/>
</dbReference>
<feature type="transmembrane region" description="Helical" evidence="14">
    <location>
        <begin position="47"/>
        <end position="64"/>
    </location>
</feature>
<dbReference type="InterPro" id="IPR038377">
    <property type="entry name" value="Na/Glc_symporter_sf"/>
</dbReference>
<dbReference type="GO" id="GO:0005886">
    <property type="term" value="C:plasma membrane"/>
    <property type="evidence" value="ECO:0007669"/>
    <property type="project" value="TreeGrafter"/>
</dbReference>
<evidence type="ECO:0000256" key="2">
    <source>
        <dbReference type="ARBA" id="ARBA00006434"/>
    </source>
</evidence>
<feature type="transmembrane region" description="Helical" evidence="14">
    <location>
        <begin position="364"/>
        <end position="384"/>
    </location>
</feature>
<dbReference type="PROSITE" id="PS50283">
    <property type="entry name" value="NA_SOLUT_SYMP_3"/>
    <property type="match status" value="1"/>
</dbReference>
<dbReference type="InterPro" id="IPR001734">
    <property type="entry name" value="Na/solute_symporter"/>
</dbReference>
<keyword evidence="9" id="KW-0406">Ion transport</keyword>
<evidence type="ECO:0000256" key="11">
    <source>
        <dbReference type="ARBA" id="ARBA00023180"/>
    </source>
</evidence>
<keyword evidence="4 14" id="KW-0812">Transmembrane</keyword>
<dbReference type="Gene3D" id="1.20.1730.10">
    <property type="entry name" value="Sodium/glucose cotransporter"/>
    <property type="match status" value="1"/>
</dbReference>
<evidence type="ECO:0000256" key="13">
    <source>
        <dbReference type="RuleBase" id="RU362091"/>
    </source>
</evidence>
<feature type="transmembrane region" description="Helical" evidence="14">
    <location>
        <begin position="223"/>
        <end position="241"/>
    </location>
</feature>
<keyword evidence="8" id="KW-0915">Sodium</keyword>
<evidence type="ECO:0000256" key="3">
    <source>
        <dbReference type="ARBA" id="ARBA00022448"/>
    </source>
</evidence>
<dbReference type="Proteomes" id="UP000030746">
    <property type="component" value="Unassembled WGS sequence"/>
</dbReference>
<keyword evidence="16" id="KW-1185">Reference proteome</keyword>
<comment type="similarity">
    <text evidence="2 13">Belongs to the sodium:solute symporter (SSF) (TC 2.A.21) family.</text>
</comment>
<feature type="transmembrane region" description="Helical" evidence="14">
    <location>
        <begin position="183"/>
        <end position="203"/>
    </location>
</feature>
<feature type="transmembrane region" description="Helical" evidence="14">
    <location>
        <begin position="390"/>
        <end position="414"/>
    </location>
</feature>
<keyword evidence="3" id="KW-0813">Transport</keyword>
<dbReference type="GO" id="GO:0005307">
    <property type="term" value="F:choline:sodium symporter activity"/>
    <property type="evidence" value="ECO:0007669"/>
    <property type="project" value="TreeGrafter"/>
</dbReference>
<dbReference type="OrthoDB" id="546820at2759"/>
<feature type="transmembrane region" description="Helical" evidence="14">
    <location>
        <begin position="262"/>
        <end position="285"/>
    </location>
</feature>
<feature type="transmembrane region" description="Helical" evidence="14">
    <location>
        <begin position="76"/>
        <end position="96"/>
    </location>
</feature>
<evidence type="ECO:0000256" key="8">
    <source>
        <dbReference type="ARBA" id="ARBA00023053"/>
    </source>
</evidence>
<evidence type="ECO:0000256" key="6">
    <source>
        <dbReference type="ARBA" id="ARBA00022979"/>
    </source>
</evidence>
<dbReference type="PANTHER" id="PTHR45897">
    <property type="entry name" value="HIGH-AFFINITY CHOLINE TRANSPORTER 1"/>
    <property type="match status" value="1"/>
</dbReference>
<dbReference type="CDD" id="cd11474">
    <property type="entry name" value="SLC5sbd_CHT"/>
    <property type="match status" value="1"/>
</dbReference>
<dbReference type="CTD" id="20244432"/>
<accession>V4B4L3</accession>
<evidence type="ECO:0000256" key="4">
    <source>
        <dbReference type="ARBA" id="ARBA00022692"/>
    </source>
</evidence>
<keyword evidence="6" id="KW-0530">Neurotransmitter biosynthesis</keyword>
<evidence type="ECO:0000256" key="10">
    <source>
        <dbReference type="ARBA" id="ARBA00023136"/>
    </source>
</evidence>
<dbReference type="PANTHER" id="PTHR45897:SF4">
    <property type="entry name" value="HIGH-AFFINITY CHOLINE TRANSPORTER 1"/>
    <property type="match status" value="1"/>
</dbReference>
<proteinExistence type="inferred from homology"/>
<feature type="transmembrane region" description="Helical" evidence="14">
    <location>
        <begin position="6"/>
        <end position="26"/>
    </location>
</feature>
<feature type="transmembrane region" description="Helical" evidence="14">
    <location>
        <begin position="129"/>
        <end position="150"/>
    </location>
</feature>
<dbReference type="GeneID" id="20244432"/>
<evidence type="ECO:0000313" key="15">
    <source>
        <dbReference type="EMBL" id="ESP05418.1"/>
    </source>
</evidence>
<gene>
    <name evidence="15" type="ORF">LOTGIDRAFT_181262</name>
</gene>
<keyword evidence="12" id="KW-0739">Sodium transport</keyword>
<evidence type="ECO:0000256" key="9">
    <source>
        <dbReference type="ARBA" id="ARBA00023065"/>
    </source>
</evidence>
<dbReference type="AlphaFoldDB" id="V4B4L3"/>
<keyword evidence="7 14" id="KW-1133">Transmembrane helix</keyword>
<feature type="transmembrane region" description="Helical" evidence="14">
    <location>
        <begin position="305"/>
        <end position="331"/>
    </location>
</feature>
<name>V4B4L3_LOTGI</name>
<evidence type="ECO:0000256" key="14">
    <source>
        <dbReference type="SAM" id="Phobius"/>
    </source>
</evidence>
<evidence type="ECO:0000256" key="5">
    <source>
        <dbReference type="ARBA" id="ARBA00022847"/>
    </source>
</evidence>
<keyword evidence="10 14" id="KW-0472">Membrane</keyword>
<feature type="transmembrane region" description="Helical" evidence="14">
    <location>
        <begin position="426"/>
        <end position="445"/>
    </location>
</feature>
<protein>
    <submittedName>
        <fullName evidence="15">Uncharacterized protein</fullName>
    </submittedName>
</protein>
<dbReference type="GO" id="GO:0008292">
    <property type="term" value="P:acetylcholine biosynthetic process"/>
    <property type="evidence" value="ECO:0007669"/>
    <property type="project" value="TreeGrafter"/>
</dbReference>
<sequence>MAINVPGLISVIVFYLIILVIGIIAGRKTAKSGTTQEMLVADRSMNLVVAFFTLAASHIGGGYINGTAEIMASSGAVWAQAPVAYCISFIINGIFFGPKMRRAEYITMFDPFQIKLGKRVGALMCVPQFLGDLFWTASILAALGSTISIILDADEIVSIVISAIVAIFYTFLGGLWSVAYTDVVQLLCIAIGLVIAAPFSLIHDAVDIERVVDTWQGNLQPNQIGYYIDVYCLLLFGGIPWQAYYQRTLACKSPESARLASFLASIACFLFAIPAAIMGIAGASANWNETNYQGLIPIPQDKMSYILPLTLQHLCPLPVAIIGMGAISAAVMSSADSSILSTASVFASNIYRELFRKHASDREILWVLRISIIVTGTLATTIAITAKSVYGLYVLCSDLMYVILFPQLVAIMYFDVTNAYGSITGYVIGFLIRILGGEPLIKIPALVKFPFYDSEFGQGFPFRTFAMLLSFIAIIGISKLFEYLFLSGKIPIKYDIFLCSSPNFRNRLKMFKSTQEMKRDMREYVEMKKISSFKGEHVIL</sequence>
<keyword evidence="5" id="KW-0769">Symport</keyword>
<organism evidence="15 16">
    <name type="scientific">Lottia gigantea</name>
    <name type="common">Giant owl limpet</name>
    <dbReference type="NCBI Taxonomy" id="225164"/>
    <lineage>
        <taxon>Eukaryota</taxon>
        <taxon>Metazoa</taxon>
        <taxon>Spiralia</taxon>
        <taxon>Lophotrochozoa</taxon>
        <taxon>Mollusca</taxon>
        <taxon>Gastropoda</taxon>
        <taxon>Patellogastropoda</taxon>
        <taxon>Lottioidea</taxon>
        <taxon>Lottiidae</taxon>
        <taxon>Lottia</taxon>
    </lineage>
</organism>
<evidence type="ECO:0000313" key="16">
    <source>
        <dbReference type="Proteomes" id="UP000030746"/>
    </source>
</evidence>
<feature type="transmembrane region" description="Helical" evidence="14">
    <location>
        <begin position="465"/>
        <end position="486"/>
    </location>
</feature>
<dbReference type="InterPro" id="IPR052244">
    <property type="entry name" value="Choline_transporter"/>
</dbReference>
<feature type="transmembrane region" description="Helical" evidence="14">
    <location>
        <begin position="156"/>
        <end position="176"/>
    </location>
</feature>
<keyword evidence="11" id="KW-0325">Glycoprotein</keyword>
<dbReference type="RefSeq" id="XP_009043963.1">
    <property type="nucleotide sequence ID" value="XM_009045715.1"/>
</dbReference>
<dbReference type="OMA" id="TVMDPLQ"/>
<evidence type="ECO:0000256" key="12">
    <source>
        <dbReference type="ARBA" id="ARBA00023201"/>
    </source>
</evidence>
<dbReference type="Pfam" id="PF00474">
    <property type="entry name" value="SSF"/>
    <property type="match status" value="1"/>
</dbReference>
<dbReference type="HOGENOM" id="CLU_018808_10_0_1"/>
<evidence type="ECO:0000256" key="7">
    <source>
        <dbReference type="ARBA" id="ARBA00022989"/>
    </source>
</evidence>
<comment type="subcellular location">
    <subcellularLocation>
        <location evidence="1">Membrane</location>
        <topology evidence="1">Multi-pass membrane protein</topology>
    </subcellularLocation>
</comment>
<reference evidence="15 16" key="1">
    <citation type="journal article" date="2013" name="Nature">
        <title>Insights into bilaterian evolution from three spiralian genomes.</title>
        <authorList>
            <person name="Simakov O."/>
            <person name="Marletaz F."/>
            <person name="Cho S.J."/>
            <person name="Edsinger-Gonzales E."/>
            <person name="Havlak P."/>
            <person name="Hellsten U."/>
            <person name="Kuo D.H."/>
            <person name="Larsson T."/>
            <person name="Lv J."/>
            <person name="Arendt D."/>
            <person name="Savage R."/>
            <person name="Osoegawa K."/>
            <person name="de Jong P."/>
            <person name="Grimwood J."/>
            <person name="Chapman J.A."/>
            <person name="Shapiro H."/>
            <person name="Aerts A."/>
            <person name="Otillar R.P."/>
            <person name="Terry A.Y."/>
            <person name="Boore J.L."/>
            <person name="Grigoriev I.V."/>
            <person name="Lindberg D.R."/>
            <person name="Seaver E.C."/>
            <person name="Weisblat D.A."/>
            <person name="Putnam N.H."/>
            <person name="Rokhsar D.S."/>
        </authorList>
    </citation>
    <scope>NUCLEOTIDE SEQUENCE [LARGE SCALE GENOMIC DNA]</scope>
</reference>
<dbReference type="KEGG" id="lgi:LOTGIDRAFT_181262"/>
<evidence type="ECO:0000256" key="1">
    <source>
        <dbReference type="ARBA" id="ARBA00004141"/>
    </source>
</evidence>